<feature type="chain" id="PRO_5039702670" evidence="2">
    <location>
        <begin position="22"/>
        <end position="455"/>
    </location>
</feature>
<name>A0A7X0SJM9_9BACL</name>
<dbReference type="InterPro" id="IPR050490">
    <property type="entry name" value="Bact_solute-bd_prot1"/>
</dbReference>
<dbReference type="PANTHER" id="PTHR43649:SF11">
    <property type="entry name" value="ABC TRANSPORTER SUBSTRATE-BINDING PROTEIN YESO-RELATED"/>
    <property type="match status" value="1"/>
</dbReference>
<evidence type="ECO:0000313" key="3">
    <source>
        <dbReference type="EMBL" id="MBB6731192.1"/>
    </source>
</evidence>
<dbReference type="Pfam" id="PF13416">
    <property type="entry name" value="SBP_bac_8"/>
    <property type="match status" value="1"/>
</dbReference>
<dbReference type="AlphaFoldDB" id="A0A7X0SJM9"/>
<dbReference type="Gene3D" id="3.40.190.10">
    <property type="entry name" value="Periplasmic binding protein-like II"/>
    <property type="match status" value="2"/>
</dbReference>
<comment type="caution">
    <text evidence="3">The sequence shown here is derived from an EMBL/GenBank/DDBJ whole genome shotgun (WGS) entry which is preliminary data.</text>
</comment>
<evidence type="ECO:0000313" key="4">
    <source>
        <dbReference type="Proteomes" id="UP000564644"/>
    </source>
</evidence>
<organism evidence="3 4">
    <name type="scientific">Cohnella zeiphila</name>
    <dbReference type="NCBI Taxonomy" id="2761120"/>
    <lineage>
        <taxon>Bacteria</taxon>
        <taxon>Bacillati</taxon>
        <taxon>Bacillota</taxon>
        <taxon>Bacilli</taxon>
        <taxon>Bacillales</taxon>
        <taxon>Paenibacillaceae</taxon>
        <taxon>Cohnella</taxon>
    </lineage>
</organism>
<protein>
    <submittedName>
        <fullName evidence="3">Extracellular solute-binding protein</fullName>
    </submittedName>
</protein>
<reference evidence="3 4" key="1">
    <citation type="submission" date="2020-08" db="EMBL/GenBank/DDBJ databases">
        <title>Cohnella phylogeny.</title>
        <authorList>
            <person name="Dunlap C."/>
        </authorList>
    </citation>
    <scope>NUCLEOTIDE SEQUENCE [LARGE SCALE GENOMIC DNA]</scope>
    <source>
        <strain evidence="3 4">CBP 2801</strain>
    </source>
</reference>
<dbReference type="EMBL" id="JACJVO010000010">
    <property type="protein sequence ID" value="MBB6731192.1"/>
    <property type="molecule type" value="Genomic_DNA"/>
</dbReference>
<dbReference type="InterPro" id="IPR006059">
    <property type="entry name" value="SBP"/>
</dbReference>
<keyword evidence="2" id="KW-0732">Signal</keyword>
<dbReference type="SUPFAM" id="SSF53850">
    <property type="entry name" value="Periplasmic binding protein-like II"/>
    <property type="match status" value="1"/>
</dbReference>
<proteinExistence type="predicted"/>
<keyword evidence="4" id="KW-1185">Reference proteome</keyword>
<dbReference type="PANTHER" id="PTHR43649">
    <property type="entry name" value="ARABINOSE-BINDING PROTEIN-RELATED"/>
    <property type="match status" value="1"/>
</dbReference>
<dbReference type="PROSITE" id="PS51257">
    <property type="entry name" value="PROKAR_LIPOPROTEIN"/>
    <property type="match status" value="1"/>
</dbReference>
<dbReference type="Proteomes" id="UP000564644">
    <property type="component" value="Unassembled WGS sequence"/>
</dbReference>
<sequence length="455" mass="49778">MKIKQNAIALLTLSLALGLSACGSSGNNGNNGGNAASPSASGGSSAPASSASASSGSSDAPVTLRVAWWGGQSRHDYTLKVIDLYEQKHPNVKIEAEYAAFDDYWKKLAPQAAANQLPDVIQMDISYLNQYAGKGQLDDLQPYIDNGTIDTSSISDSTLSGGKVSDKLYAFNLGSNALASVVDLQMLKDNGIDVPDNNWTWQTYTDIAAKLHDKGKIVGGFRFDVFFPFYLRGQGQHMYAADGTGLGYSDDKYFIDYFNMYKDWYDKGYLLSLDKEAQKKGTPEEDEMVPGHSFSSNGWSNQYILLSDAVKRPLDILPIPGWNDNKALFLKPSMYFSIASGSKVKEEAAKFIDFWVNDIDANKIIMGERGVPVSTKVQEALKPDLSPEQAKVFDYVAWAAENSSEMDPPNPVGATEVDALLKSYAESILYKKNTVEEAAAKFRKEAEQILAKNKK</sequence>
<feature type="signal peptide" evidence="2">
    <location>
        <begin position="1"/>
        <end position="21"/>
    </location>
</feature>
<accession>A0A7X0SJM9</accession>
<gene>
    <name evidence="3" type="ORF">H7C18_09765</name>
</gene>
<evidence type="ECO:0000256" key="2">
    <source>
        <dbReference type="SAM" id="SignalP"/>
    </source>
</evidence>
<evidence type="ECO:0000256" key="1">
    <source>
        <dbReference type="SAM" id="MobiDB-lite"/>
    </source>
</evidence>
<feature type="region of interest" description="Disordered" evidence="1">
    <location>
        <begin position="33"/>
        <end position="58"/>
    </location>
</feature>